<keyword evidence="2" id="KW-1185">Reference proteome</keyword>
<dbReference type="AlphaFoldDB" id="A0A6D2KWA1"/>
<evidence type="ECO:0000313" key="1">
    <source>
        <dbReference type="EMBL" id="CAA7057522.1"/>
    </source>
</evidence>
<accession>A0A6D2KWA1</accession>
<evidence type="ECO:0000313" key="2">
    <source>
        <dbReference type="Proteomes" id="UP000467841"/>
    </source>
</evidence>
<reference evidence="1" key="1">
    <citation type="submission" date="2020-01" db="EMBL/GenBank/DDBJ databases">
        <authorList>
            <person name="Mishra B."/>
        </authorList>
    </citation>
    <scope>NUCLEOTIDE SEQUENCE [LARGE SCALE GENOMIC DNA]</scope>
</reference>
<dbReference type="EMBL" id="CACVBM020001695">
    <property type="protein sequence ID" value="CAA7057522.1"/>
    <property type="molecule type" value="Genomic_DNA"/>
</dbReference>
<proteinExistence type="predicted"/>
<gene>
    <name evidence="1" type="ORF">MERR_LOCUS44758</name>
</gene>
<sequence length="96" mass="10831">MAYLWVSTTAWLDYEGVRTLFTAAMAHPEVFRVTEVADLPVNEEGVFFVLQPPSGLIDSNMWDILSGPVGSKRLVSTFFMVRHLTKLCSIEHKKLS</sequence>
<protein>
    <submittedName>
        <fullName evidence="1">Uncharacterized protein</fullName>
    </submittedName>
</protein>
<name>A0A6D2KWA1_9BRAS</name>
<comment type="caution">
    <text evidence="1">The sequence shown here is derived from an EMBL/GenBank/DDBJ whole genome shotgun (WGS) entry which is preliminary data.</text>
</comment>
<dbReference type="Proteomes" id="UP000467841">
    <property type="component" value="Unassembled WGS sequence"/>
</dbReference>
<organism evidence="1 2">
    <name type="scientific">Microthlaspi erraticum</name>
    <dbReference type="NCBI Taxonomy" id="1685480"/>
    <lineage>
        <taxon>Eukaryota</taxon>
        <taxon>Viridiplantae</taxon>
        <taxon>Streptophyta</taxon>
        <taxon>Embryophyta</taxon>
        <taxon>Tracheophyta</taxon>
        <taxon>Spermatophyta</taxon>
        <taxon>Magnoliopsida</taxon>
        <taxon>eudicotyledons</taxon>
        <taxon>Gunneridae</taxon>
        <taxon>Pentapetalae</taxon>
        <taxon>rosids</taxon>
        <taxon>malvids</taxon>
        <taxon>Brassicales</taxon>
        <taxon>Brassicaceae</taxon>
        <taxon>Coluteocarpeae</taxon>
        <taxon>Microthlaspi</taxon>
    </lineage>
</organism>